<sequence>MEIDSAGNDTDPVETIRVLREQLELLEKEHNRKMIAKTNDFQRNVHLIHGKLDEAEKKVEAEIDKNERLKRENEVLAKDKETLVEQNERTKRSRHFLMQQKVELENQIVALQNQIVAMKREMEELSAENEKKSSEILKQKEELIELKRKPREVKLMNYDDVKSNKGKRERLQKACDYLQNLAGLESKLFYKDVVNKLERDGIASLKLSPQEGFQAYHSANLTRKSFKTIKNILRSHQLPDPFPPMKAIISLERKVASDDVFTVYQSKGVKDEGKIVTVAHLNDVAKTVSERIEQLIETEKLTLDFDKGIWLTVMGDKGGQEMKLCLSIGNVDSPNSCHNLIPLGVFDDEESSEALLKHIPTVIDQLNNLKELKITVNNTELLIPVDMFLGGDMKFQYDMLGHQGASATNPCMFCLKRGRIKIRDYKRGEHTVRRTEKSYSDASEKGSAKTTVESVKSQSSFVFTGISLDHVTIPSLHTIMGVAQGFGFDNLLLWTTTMDCEDTGLKITKADIKQSRVRKSNLINLQKTVQMLDVELSSMLTVAVVLQHFQDSTLDGTDETEAAACPAEKCLYRDRSIGKAPLFDARLVKCETCEETYHAVCCGMWAAEEWELTNDPNNPLSCLGCRGITGVKVNALADEAIEFLKNEIELKKDELKKEQAIYNSTMDALQGKKENRKKLEDLWKKWGADMSVWQKNFCGNHIYNLLKEDAIDDYMSIFTNHKHFNSMTQFLKALGRLQRLCVPRKLHPEEIEDMENAIDTMWLCLQEFAADDNVTPKLHALLEHVMEFVETHHTWAKTSEHPIEAFHASYNSSKLRYRTTRNDILRAKECFKRCLINNRVFDLS</sequence>
<accession>A0A6A5GGV6</accession>
<proteinExistence type="predicted"/>
<dbReference type="Proteomes" id="UP000483820">
    <property type="component" value="Chromosome V"/>
</dbReference>
<comment type="caution">
    <text evidence="2">The sequence shown here is derived from an EMBL/GenBank/DDBJ whole genome shotgun (WGS) entry which is preliminary data.</text>
</comment>
<dbReference type="RefSeq" id="XP_053582862.1">
    <property type="nucleotide sequence ID" value="XM_053733949.1"/>
</dbReference>
<dbReference type="AlphaFoldDB" id="A0A6A5GGV6"/>
<feature type="coiled-coil region" evidence="1">
    <location>
        <begin position="634"/>
        <end position="672"/>
    </location>
</feature>
<evidence type="ECO:0000256" key="1">
    <source>
        <dbReference type="SAM" id="Coils"/>
    </source>
</evidence>
<keyword evidence="1" id="KW-0175">Coiled coil</keyword>
<dbReference type="GeneID" id="9807132"/>
<dbReference type="InterPro" id="IPR009689">
    <property type="entry name" value="DUF1280"/>
</dbReference>
<protein>
    <recommendedName>
        <fullName evidence="4">Zinc finger PHD-type domain-containing protein</fullName>
    </recommendedName>
</protein>
<dbReference type="PANTHER" id="PTHR31424:SF4">
    <property type="entry name" value="AUTOPHAGY-RELATED PROTEIN 14-RELATED"/>
    <property type="match status" value="1"/>
</dbReference>
<feature type="coiled-coil region" evidence="1">
    <location>
        <begin position="16"/>
        <end position="149"/>
    </location>
</feature>
<evidence type="ECO:0000313" key="2">
    <source>
        <dbReference type="EMBL" id="KAF1754457.1"/>
    </source>
</evidence>
<evidence type="ECO:0008006" key="4">
    <source>
        <dbReference type="Google" id="ProtNLM"/>
    </source>
</evidence>
<organism evidence="2 3">
    <name type="scientific">Caenorhabditis remanei</name>
    <name type="common">Caenorhabditis vulgaris</name>
    <dbReference type="NCBI Taxonomy" id="31234"/>
    <lineage>
        <taxon>Eukaryota</taxon>
        <taxon>Metazoa</taxon>
        <taxon>Ecdysozoa</taxon>
        <taxon>Nematoda</taxon>
        <taxon>Chromadorea</taxon>
        <taxon>Rhabditida</taxon>
        <taxon>Rhabditina</taxon>
        <taxon>Rhabditomorpha</taxon>
        <taxon>Rhabditoidea</taxon>
        <taxon>Rhabditidae</taxon>
        <taxon>Peloderinae</taxon>
        <taxon>Caenorhabditis</taxon>
    </lineage>
</organism>
<dbReference type="CTD" id="9807132"/>
<dbReference type="KEGG" id="crq:GCK72_021020"/>
<dbReference type="PANTHER" id="PTHR31424">
    <property type="entry name" value="PROTEIN CBG23806"/>
    <property type="match status" value="1"/>
</dbReference>
<dbReference type="EMBL" id="WUAV01000005">
    <property type="protein sequence ID" value="KAF1754457.1"/>
    <property type="molecule type" value="Genomic_DNA"/>
</dbReference>
<gene>
    <name evidence="2" type="ORF">GCK72_021020</name>
</gene>
<reference evidence="2 3" key="1">
    <citation type="submission" date="2019-12" db="EMBL/GenBank/DDBJ databases">
        <title>Chromosome-level assembly of the Caenorhabditis remanei genome.</title>
        <authorList>
            <person name="Teterina A.A."/>
            <person name="Willis J.H."/>
            <person name="Phillips P.C."/>
        </authorList>
    </citation>
    <scope>NUCLEOTIDE SEQUENCE [LARGE SCALE GENOMIC DNA]</scope>
    <source>
        <strain evidence="2 3">PX506</strain>
        <tissue evidence="2">Whole organism</tissue>
    </source>
</reference>
<name>A0A6A5GGV6_CAERE</name>
<evidence type="ECO:0000313" key="3">
    <source>
        <dbReference type="Proteomes" id="UP000483820"/>
    </source>
</evidence>
<dbReference type="Pfam" id="PF06918">
    <property type="entry name" value="DUF1280"/>
    <property type="match status" value="1"/>
</dbReference>